<evidence type="ECO:0000313" key="3">
    <source>
        <dbReference type="Proteomes" id="UP000186601"/>
    </source>
</evidence>
<evidence type="ECO:0000313" key="2">
    <source>
        <dbReference type="EMBL" id="PSR74365.1"/>
    </source>
</evidence>
<reference evidence="2 3" key="1">
    <citation type="submission" date="2018-02" db="EMBL/GenBank/DDBJ databases">
        <title>Genome sequence of the basidiomycete white-rot fungus Phlebia centrifuga.</title>
        <authorList>
            <person name="Granchi Z."/>
            <person name="Peng M."/>
            <person name="de Vries R.P."/>
            <person name="Hilden K."/>
            <person name="Makela M.R."/>
            <person name="Grigoriev I."/>
            <person name="Riley R."/>
        </authorList>
    </citation>
    <scope>NUCLEOTIDE SEQUENCE [LARGE SCALE GENOMIC DNA]</scope>
    <source>
        <strain evidence="2 3">FBCC195</strain>
    </source>
</reference>
<name>A0A2R6NPD9_9APHY</name>
<dbReference type="AlphaFoldDB" id="A0A2R6NPD9"/>
<dbReference type="Proteomes" id="UP000186601">
    <property type="component" value="Unassembled WGS sequence"/>
</dbReference>
<feature type="region of interest" description="Disordered" evidence="1">
    <location>
        <begin position="104"/>
        <end position="125"/>
    </location>
</feature>
<gene>
    <name evidence="2" type="ORF">PHLCEN_2v9873</name>
</gene>
<keyword evidence="3" id="KW-1185">Reference proteome</keyword>
<feature type="compositionally biased region" description="Basic and acidic residues" evidence="1">
    <location>
        <begin position="112"/>
        <end position="125"/>
    </location>
</feature>
<comment type="caution">
    <text evidence="2">The sequence shown here is derived from an EMBL/GenBank/DDBJ whole genome shotgun (WGS) entry which is preliminary data.</text>
</comment>
<sequence length="125" mass="14328">MKDQPHCYTIHAFGCSNTVYKVICPQDRQKWQMLLMVNELLADHPCQETLAQVRKLKPIFTLGKKCYHWISDPLLNLDPSPAEPFEADQTAVFVREDEEVANAGAEQADPFQLDKHAEEDVKMVE</sequence>
<accession>A0A2R6NPD9</accession>
<protein>
    <submittedName>
        <fullName evidence="2">Uncharacterized protein</fullName>
    </submittedName>
</protein>
<organism evidence="2 3">
    <name type="scientific">Hermanssonia centrifuga</name>
    <dbReference type="NCBI Taxonomy" id="98765"/>
    <lineage>
        <taxon>Eukaryota</taxon>
        <taxon>Fungi</taxon>
        <taxon>Dikarya</taxon>
        <taxon>Basidiomycota</taxon>
        <taxon>Agaricomycotina</taxon>
        <taxon>Agaricomycetes</taxon>
        <taxon>Polyporales</taxon>
        <taxon>Meruliaceae</taxon>
        <taxon>Hermanssonia</taxon>
    </lineage>
</organism>
<dbReference type="STRING" id="98765.A0A2R6NPD9"/>
<proteinExistence type="predicted"/>
<evidence type="ECO:0000256" key="1">
    <source>
        <dbReference type="SAM" id="MobiDB-lite"/>
    </source>
</evidence>
<dbReference type="EMBL" id="MLYV02000990">
    <property type="protein sequence ID" value="PSR74365.1"/>
    <property type="molecule type" value="Genomic_DNA"/>
</dbReference>